<reference evidence="10 11" key="2">
    <citation type="journal article" date="2013" name="Genome Announc.">
        <title>Genome Sequences of Three hpAfrica2 Strains of Helicobacter pylori.</title>
        <authorList>
            <person name="Duncan S.S."/>
            <person name="Bertoli M.T."/>
            <person name="Kersulyte D."/>
            <person name="Valk P.L."/>
            <person name="Tamma S."/>
            <person name="Segal I."/>
            <person name="McClain M.S."/>
            <person name="Cover T.L."/>
            <person name="Berg D.E."/>
        </authorList>
    </citation>
    <scope>NUCLEOTIDE SEQUENCE [LARGE SCALE GENOMIC DNA]</scope>
    <source>
        <strain evidence="10 11">SouthAfrica7</strain>
    </source>
</reference>
<keyword evidence="4" id="KW-0410">Iron transport</keyword>
<gene>
    <name evidence="10" type="ordered locus">HPSA_05565</name>
</gene>
<dbReference type="InterPro" id="IPR003959">
    <property type="entry name" value="ATPase_AAA_core"/>
</dbReference>
<accession>E8QSX3</accession>
<protein>
    <submittedName>
        <fullName evidence="10">ATPase</fullName>
    </submittedName>
</protein>
<evidence type="ECO:0000256" key="1">
    <source>
        <dbReference type="ARBA" id="ARBA00004202"/>
    </source>
</evidence>
<evidence type="ECO:0000256" key="2">
    <source>
        <dbReference type="ARBA" id="ARBA00022448"/>
    </source>
</evidence>
<dbReference type="PANTHER" id="PTHR42771:SF2">
    <property type="entry name" value="IRON(3+)-HYDROXAMATE IMPORT ATP-BINDING PROTEIN FHUC"/>
    <property type="match status" value="1"/>
</dbReference>
<dbReference type="SUPFAM" id="SSF89550">
    <property type="entry name" value="PHP domain-like"/>
    <property type="match status" value="1"/>
</dbReference>
<keyword evidence="3" id="KW-1003">Cell membrane</keyword>
<dbReference type="SUPFAM" id="SSF52540">
    <property type="entry name" value="P-loop containing nucleoside triphosphate hydrolases"/>
    <property type="match status" value="1"/>
</dbReference>
<dbReference type="InterPro" id="IPR054787">
    <property type="entry name" value="TrlF_ATPase"/>
</dbReference>
<dbReference type="GO" id="GO:0005524">
    <property type="term" value="F:ATP binding"/>
    <property type="evidence" value="ECO:0007669"/>
    <property type="project" value="InterPro"/>
</dbReference>
<dbReference type="InterPro" id="IPR003593">
    <property type="entry name" value="AAA+_ATPase"/>
</dbReference>
<dbReference type="HOGENOM" id="CLU_006611_0_1_7"/>
<dbReference type="EMBL" id="CP002336">
    <property type="protein sequence ID" value="ADU85087.1"/>
    <property type="molecule type" value="Genomic_DNA"/>
</dbReference>
<evidence type="ECO:0000256" key="5">
    <source>
        <dbReference type="ARBA" id="ARBA00023004"/>
    </source>
</evidence>
<dbReference type="AlphaFoldDB" id="E8QSX3"/>
<evidence type="ECO:0000256" key="3">
    <source>
        <dbReference type="ARBA" id="ARBA00022475"/>
    </source>
</evidence>
<dbReference type="Pfam" id="PF13304">
    <property type="entry name" value="AAA_21"/>
    <property type="match status" value="1"/>
</dbReference>
<evidence type="ECO:0000313" key="11">
    <source>
        <dbReference type="Proteomes" id="UP000007467"/>
    </source>
</evidence>
<keyword evidence="7" id="KW-0472">Membrane</keyword>
<dbReference type="Gene3D" id="3.40.50.300">
    <property type="entry name" value="P-loop containing nucleotide triphosphate hydrolases"/>
    <property type="match status" value="1"/>
</dbReference>
<proteinExistence type="predicted"/>
<dbReference type="NCBIfam" id="NF045780">
    <property type="entry name" value="TrlF_fam_ATP"/>
    <property type="match status" value="1"/>
</dbReference>
<dbReference type="InterPro" id="IPR016195">
    <property type="entry name" value="Pol/histidinol_Pase-like"/>
</dbReference>
<dbReference type="OrthoDB" id="9791620at2"/>
<sequence>MDKKDHSKGSSWHKWDLHAHTPYTHLNEEYKCSEEDFIQKLCDSQVDCIGLTNYFKFNEKEFELKRKIEERGIKVFYNLEVRLDYQNKEDQCLDFHIIFSDKVSEQEIDNFLRNAEANVSGMDKMLADLESQDDFSKAVVNFDKLLECLEKESLGLRGKYLLGFLSRGRGNSRSSINDKKIAKKSHFLIHSSNNQENLKKDREFWLKNNKPLLQSSDAHQEGPIGQKYTWIKAEKTFEGLKQIIYEPETRVSVDKEKPQDPLYKIDGVGLNFDEEVKITNEQGDTPFCYAGFNETLFFSPYFTCVIGGRGSGKSTLLQLIVSSIKEENFVKGLKLETIQKSLKIQLSIGIVDNVEYLAQNEVEEFATNVSKFTEAIFNRIDSKSGGKLKELEKQIKESIEKFDEQIRYWQEKTKLEERLKESEKIRKKYQSIIGAFTDKNYLDKKNKLQEKRKALIDLKQSKERFLTFIKELKRVVNFNSKENMEEKNGYDKVYNQLKQDICKKLEEMDTNRENGCFNNDDENIRTLETEHETLSQEIGEFLKEKGVSEGDRGDIGNANYHLADIETNIADLKREIKETISKIESFSYENIDKNIEEFKNQINKELGEINSVFKKISKNHKEEVKLITIEYRLSEDVFEGVFEEFNKLVDKGFNIQRHQSKIKEYLKGIELKDVIGMQHADFIENLYGQIENKKAAFYETMMDVFDREIHFQIYRLLVLKHLRNVEKYKIFEVRYDKRVLKETSFGQRCTAVLVILLSLGNNPIIIDEPEAHLDSALIAKYLVTLIKKRKQERQIIFATHNANFVLNADAELIIQLKNEDNKIVVRFFMIESDEYREDLLKLEGGKEAFKNREKKYGIMKDKN</sequence>
<dbReference type="PATRIC" id="fig|907239.3.peg.1131"/>
<feature type="coiled-coil region" evidence="8">
    <location>
        <begin position="388"/>
        <end position="432"/>
    </location>
</feature>
<feature type="coiled-coil region" evidence="8">
    <location>
        <begin position="517"/>
        <end position="608"/>
    </location>
</feature>
<dbReference type="Proteomes" id="UP000007467">
    <property type="component" value="Chromosome"/>
</dbReference>
<evidence type="ECO:0000256" key="4">
    <source>
        <dbReference type="ARBA" id="ARBA00022496"/>
    </source>
</evidence>
<dbReference type="GO" id="GO:0005886">
    <property type="term" value="C:plasma membrane"/>
    <property type="evidence" value="ECO:0007669"/>
    <property type="project" value="UniProtKB-SubCell"/>
</dbReference>
<dbReference type="PANTHER" id="PTHR42771">
    <property type="entry name" value="IRON(3+)-HYDROXAMATE IMPORT ATP-BINDING PROTEIN FHUC"/>
    <property type="match status" value="1"/>
</dbReference>
<feature type="domain" description="AAA+ ATPase" evidence="9">
    <location>
        <begin position="299"/>
        <end position="820"/>
    </location>
</feature>
<reference evidence="11" key="1">
    <citation type="submission" date="2010-11" db="EMBL/GenBank/DDBJ databases">
        <title>Genome sequence of Helicobacter pylori strain SouthAfrica7.</title>
        <authorList>
            <person name="Kersulyte D."/>
            <person name="Segal I."/>
            <person name="Mistry R."/>
            <person name="Berg D.E."/>
        </authorList>
    </citation>
    <scope>NUCLEOTIDE SEQUENCE [LARGE SCALE GENOMIC DNA]</scope>
    <source>
        <strain evidence="11">SouthAfrica7</strain>
    </source>
</reference>
<evidence type="ECO:0000259" key="9">
    <source>
        <dbReference type="SMART" id="SM00382"/>
    </source>
</evidence>
<dbReference type="InterPro" id="IPR027417">
    <property type="entry name" value="P-loop_NTPase"/>
</dbReference>
<organism evidence="10 11">
    <name type="scientific">Helicobacter pylori (strain SouthAfrica7)</name>
    <dbReference type="NCBI Taxonomy" id="907239"/>
    <lineage>
        <taxon>Bacteria</taxon>
        <taxon>Pseudomonadati</taxon>
        <taxon>Campylobacterota</taxon>
        <taxon>Epsilonproteobacteria</taxon>
        <taxon>Campylobacterales</taxon>
        <taxon>Helicobacteraceae</taxon>
        <taxon>Helicobacter</taxon>
    </lineage>
</organism>
<keyword evidence="2" id="KW-0813">Transport</keyword>
<name>E8QSX3_HELPW</name>
<evidence type="ECO:0000256" key="7">
    <source>
        <dbReference type="ARBA" id="ARBA00023136"/>
    </source>
</evidence>
<evidence type="ECO:0000313" key="10">
    <source>
        <dbReference type="EMBL" id="ADU85087.1"/>
    </source>
</evidence>
<dbReference type="GO" id="GO:0006826">
    <property type="term" value="P:iron ion transport"/>
    <property type="evidence" value="ECO:0007669"/>
    <property type="project" value="UniProtKB-KW"/>
</dbReference>
<keyword evidence="5" id="KW-0408">Iron</keyword>
<dbReference type="eggNOG" id="COG1196">
    <property type="taxonomic scope" value="Bacteria"/>
</dbReference>
<dbReference type="SMART" id="SM00382">
    <property type="entry name" value="AAA"/>
    <property type="match status" value="1"/>
</dbReference>
<dbReference type="KEGG" id="hes:HPSA_05565"/>
<keyword evidence="8" id="KW-0175">Coiled coil</keyword>
<dbReference type="Gene3D" id="3.20.20.140">
    <property type="entry name" value="Metal-dependent hydrolases"/>
    <property type="match status" value="1"/>
</dbReference>
<dbReference type="RefSeq" id="WP_000358194.1">
    <property type="nucleotide sequence ID" value="NC_017361.1"/>
</dbReference>
<dbReference type="GO" id="GO:0016887">
    <property type="term" value="F:ATP hydrolysis activity"/>
    <property type="evidence" value="ECO:0007669"/>
    <property type="project" value="InterPro"/>
</dbReference>
<evidence type="ECO:0000256" key="8">
    <source>
        <dbReference type="SAM" id="Coils"/>
    </source>
</evidence>
<evidence type="ECO:0000256" key="6">
    <source>
        <dbReference type="ARBA" id="ARBA00023065"/>
    </source>
</evidence>
<dbReference type="InterPro" id="IPR051535">
    <property type="entry name" value="Siderophore_ABC-ATPase"/>
</dbReference>
<keyword evidence="6" id="KW-0406">Ion transport</keyword>
<comment type="subcellular location">
    <subcellularLocation>
        <location evidence="1">Cell membrane</location>
        <topology evidence="1">Peripheral membrane protein</topology>
    </subcellularLocation>
</comment>